<organism evidence="1 2">
    <name type="scientific">Neobacillus massiliamazoniensis</name>
    <dbReference type="NCBI Taxonomy" id="1499688"/>
    <lineage>
        <taxon>Bacteria</taxon>
        <taxon>Bacillati</taxon>
        <taxon>Bacillota</taxon>
        <taxon>Bacilli</taxon>
        <taxon>Bacillales</taxon>
        <taxon>Bacillaceae</taxon>
        <taxon>Neobacillus</taxon>
    </lineage>
</organism>
<gene>
    <name evidence="1" type="ORF">BN000_04699</name>
</gene>
<dbReference type="RefSeq" id="WP_090638799.1">
    <property type="nucleotide sequence ID" value="NZ_CVRB01000005.1"/>
</dbReference>
<dbReference type="EMBL" id="CVRB01000005">
    <property type="protein sequence ID" value="CRK84654.1"/>
    <property type="molecule type" value="Genomic_DNA"/>
</dbReference>
<protein>
    <recommendedName>
        <fullName evidence="3">DUF4317 family protein</fullName>
    </recommendedName>
</protein>
<evidence type="ECO:0000313" key="2">
    <source>
        <dbReference type="Proteomes" id="UP000199087"/>
    </source>
</evidence>
<accession>A0A0U1P2W6</accession>
<dbReference type="OrthoDB" id="1642058at2"/>
<dbReference type="Pfam" id="PF14199">
    <property type="entry name" value="DUF4317"/>
    <property type="match status" value="1"/>
</dbReference>
<dbReference type="AlphaFoldDB" id="A0A0U1P2W6"/>
<name>A0A0U1P2W6_9BACI</name>
<evidence type="ECO:0000313" key="1">
    <source>
        <dbReference type="EMBL" id="CRK84654.1"/>
    </source>
</evidence>
<reference evidence="2" key="1">
    <citation type="submission" date="2015-05" db="EMBL/GenBank/DDBJ databases">
        <authorList>
            <person name="Urmite Genomes"/>
        </authorList>
    </citation>
    <scope>NUCLEOTIDE SEQUENCE [LARGE SCALE GENOMIC DNA]</scope>
    <source>
        <strain evidence="2">LF1</strain>
    </source>
</reference>
<dbReference type="STRING" id="1499688.BN000_04699"/>
<dbReference type="InterPro" id="IPR025466">
    <property type="entry name" value="DUF4317"/>
</dbReference>
<sequence length="386" mass="44975">MNKKDIANIRKEFKLNSNRMQIREIFNVYVQKESGEIYHHVSQPFQMLEQETQELFLANFKKVLTGHLDTKLFELKFMRDVEDSTQMFLFEGLQQDATEDWKEYMLEIVTKMFAHTVYEFDTVATFIRGENRKPTRKRDQESEEGGDDEVYSNQFVLCSLNKTDLPKKSLMFDYVEKEFKPYNVFDPIINLDSPLSGFLFPAFNDNAADVNRILYCAGKANQPDVRFIEEVLNCEEIITAQEDKDCFDFILKEVIGDEVDSRVISNVYEEIDKLVQENKENEESEIPTLDSRDIERILTVSGVENVETAKVEHAFKSIMVDEKHEFKASSLVPKTIKIETKVANVSIDPKDLKYVKYITYQGKRCLLLEVDEEVVVEGFRLGEETL</sequence>
<dbReference type="Proteomes" id="UP000199087">
    <property type="component" value="Unassembled WGS sequence"/>
</dbReference>
<proteinExistence type="predicted"/>
<evidence type="ECO:0008006" key="3">
    <source>
        <dbReference type="Google" id="ProtNLM"/>
    </source>
</evidence>
<keyword evidence="2" id="KW-1185">Reference proteome</keyword>